<accession>A0ABW2HSB7</accession>
<keyword evidence="1" id="KW-0812">Transmembrane</keyword>
<feature type="transmembrane region" description="Helical" evidence="1">
    <location>
        <begin position="69"/>
        <end position="89"/>
    </location>
</feature>
<dbReference type="EMBL" id="JBHTBJ010000006">
    <property type="protein sequence ID" value="MFC7274445.1"/>
    <property type="molecule type" value="Genomic_DNA"/>
</dbReference>
<comment type="caution">
    <text evidence="2">The sequence shown here is derived from an EMBL/GenBank/DDBJ whole genome shotgun (WGS) entry which is preliminary data.</text>
</comment>
<protein>
    <submittedName>
        <fullName evidence="2">Uncharacterized protein</fullName>
    </submittedName>
</protein>
<evidence type="ECO:0000313" key="2">
    <source>
        <dbReference type="EMBL" id="MFC7274445.1"/>
    </source>
</evidence>
<feature type="transmembrane region" description="Helical" evidence="1">
    <location>
        <begin position="12"/>
        <end position="30"/>
    </location>
</feature>
<organism evidence="2 3">
    <name type="scientific">Paractinoplanes rhizophilus</name>
    <dbReference type="NCBI Taxonomy" id="1416877"/>
    <lineage>
        <taxon>Bacteria</taxon>
        <taxon>Bacillati</taxon>
        <taxon>Actinomycetota</taxon>
        <taxon>Actinomycetes</taxon>
        <taxon>Micromonosporales</taxon>
        <taxon>Micromonosporaceae</taxon>
        <taxon>Paractinoplanes</taxon>
    </lineage>
</organism>
<gene>
    <name evidence="2" type="ORF">ACFQS1_10680</name>
</gene>
<evidence type="ECO:0000313" key="3">
    <source>
        <dbReference type="Proteomes" id="UP001596548"/>
    </source>
</evidence>
<feature type="transmembrane region" description="Helical" evidence="1">
    <location>
        <begin position="36"/>
        <end position="57"/>
    </location>
</feature>
<name>A0ABW2HSB7_9ACTN</name>
<proteinExistence type="predicted"/>
<keyword evidence="1" id="KW-1133">Transmembrane helix</keyword>
<dbReference type="RefSeq" id="WP_378966415.1">
    <property type="nucleotide sequence ID" value="NZ_JBHTBJ010000006.1"/>
</dbReference>
<sequence length="129" mass="13398">MDPEGRTAHHGGRRAAVIAAVVAYALVAALCQPLTGPALIAVLVVGAPLFSVGVWRRPSRVQPAGRRSAAVWLGVGALAGAFELGVWLGPDDTAHPTLSTLADPLLSTYPGRVIGYLIWIGAGLWLVSR</sequence>
<feature type="transmembrane region" description="Helical" evidence="1">
    <location>
        <begin position="109"/>
        <end position="127"/>
    </location>
</feature>
<keyword evidence="1" id="KW-0472">Membrane</keyword>
<keyword evidence="3" id="KW-1185">Reference proteome</keyword>
<dbReference type="Proteomes" id="UP001596548">
    <property type="component" value="Unassembled WGS sequence"/>
</dbReference>
<evidence type="ECO:0000256" key="1">
    <source>
        <dbReference type="SAM" id="Phobius"/>
    </source>
</evidence>
<reference evidence="3" key="1">
    <citation type="journal article" date="2019" name="Int. J. Syst. Evol. Microbiol.">
        <title>The Global Catalogue of Microorganisms (GCM) 10K type strain sequencing project: providing services to taxonomists for standard genome sequencing and annotation.</title>
        <authorList>
            <consortium name="The Broad Institute Genomics Platform"/>
            <consortium name="The Broad Institute Genome Sequencing Center for Infectious Disease"/>
            <person name="Wu L."/>
            <person name="Ma J."/>
        </authorList>
    </citation>
    <scope>NUCLEOTIDE SEQUENCE [LARGE SCALE GENOMIC DNA]</scope>
    <source>
        <strain evidence="3">XZYJT-10</strain>
    </source>
</reference>